<dbReference type="Gene3D" id="3.40.190.290">
    <property type="match status" value="1"/>
</dbReference>
<dbReference type="PANTHER" id="PTHR30126:SF94">
    <property type="entry name" value="LYSR FAMILY TRANSCRIPTIONAL REGULATOR"/>
    <property type="match status" value="1"/>
</dbReference>
<evidence type="ECO:0000313" key="7">
    <source>
        <dbReference type="Proteomes" id="UP000078070"/>
    </source>
</evidence>
<dbReference type="InterPro" id="IPR036390">
    <property type="entry name" value="WH_DNA-bd_sf"/>
</dbReference>
<dbReference type="PANTHER" id="PTHR30126">
    <property type="entry name" value="HTH-TYPE TRANSCRIPTIONAL REGULATOR"/>
    <property type="match status" value="1"/>
</dbReference>
<evidence type="ECO:0000313" key="6">
    <source>
        <dbReference type="EMBL" id="ANG62922.1"/>
    </source>
</evidence>
<dbReference type="EMBL" id="CP015839">
    <property type="protein sequence ID" value="ANG62922.1"/>
    <property type="molecule type" value="Genomic_DNA"/>
</dbReference>
<dbReference type="PROSITE" id="PS50931">
    <property type="entry name" value="HTH_LYSR"/>
    <property type="match status" value="1"/>
</dbReference>
<keyword evidence="7" id="KW-1185">Reference proteome</keyword>
<evidence type="ECO:0000256" key="4">
    <source>
        <dbReference type="ARBA" id="ARBA00023163"/>
    </source>
</evidence>
<dbReference type="Pfam" id="PF00126">
    <property type="entry name" value="HTH_1"/>
    <property type="match status" value="1"/>
</dbReference>
<evidence type="ECO:0000256" key="1">
    <source>
        <dbReference type="ARBA" id="ARBA00009437"/>
    </source>
</evidence>
<proteinExistence type="inferred from homology"/>
<dbReference type="Pfam" id="PF03466">
    <property type="entry name" value="LysR_substrate"/>
    <property type="match status" value="1"/>
</dbReference>
<dbReference type="KEGG" id="mars:A8C75_10775"/>
<gene>
    <name evidence="6" type="ORF">A8C75_10775</name>
</gene>
<evidence type="ECO:0000259" key="5">
    <source>
        <dbReference type="PROSITE" id="PS50931"/>
    </source>
</evidence>
<reference evidence="7" key="1">
    <citation type="submission" date="2016-05" db="EMBL/GenBank/DDBJ databases">
        <authorList>
            <person name="Baek K."/>
            <person name="Yang S.-J."/>
        </authorList>
    </citation>
    <scope>NUCLEOTIDE SEQUENCE [LARGE SCALE GENOMIC DNA]</scope>
    <source>
        <strain evidence="7">ST58-10</strain>
    </source>
</reference>
<keyword evidence="4" id="KW-0804">Transcription</keyword>
<keyword evidence="3" id="KW-0238">DNA-binding</keyword>
<dbReference type="InterPro" id="IPR036388">
    <property type="entry name" value="WH-like_DNA-bd_sf"/>
</dbReference>
<dbReference type="GO" id="GO:0000976">
    <property type="term" value="F:transcription cis-regulatory region binding"/>
    <property type="evidence" value="ECO:0007669"/>
    <property type="project" value="TreeGrafter"/>
</dbReference>
<dbReference type="FunFam" id="1.10.10.10:FF:000001">
    <property type="entry name" value="LysR family transcriptional regulator"/>
    <property type="match status" value="1"/>
</dbReference>
<name>A0A1A9EYL0_9GAMM</name>
<dbReference type="AlphaFoldDB" id="A0A1A9EYL0"/>
<evidence type="ECO:0000256" key="3">
    <source>
        <dbReference type="ARBA" id="ARBA00023125"/>
    </source>
</evidence>
<sequence length="293" mass="32833">MSMNHAQLRAFHAVASQGSYTKAAESLHVTQPTLSDHVKSLEERYGIKLFKRHGRGVVLTGLGRALLEITRRQSYLEAEAEQLLSRAQGLISGQLSVIADSPFLVVPLLGEFYRRYPGIEMAVKFGNSEKVLQDLYELRADIGVMPEYIDDHRLHALPYRKDSFVMLVPKGHEWARRSTIYFSELEGQRMILREQGSSTRAIFEQAMRRHEIRPGEVLEIGSREGVREAVAAGLGIGVIAASEIGNDNRLHPLGIRDAVLNVTEYFVCLKEAYPMPAVRAFFELLEAQDGGQV</sequence>
<evidence type="ECO:0000256" key="2">
    <source>
        <dbReference type="ARBA" id="ARBA00023015"/>
    </source>
</evidence>
<feature type="domain" description="HTH lysR-type" evidence="5">
    <location>
        <begin position="3"/>
        <end position="60"/>
    </location>
</feature>
<dbReference type="InterPro" id="IPR000847">
    <property type="entry name" value="LysR_HTH_N"/>
</dbReference>
<dbReference type="SUPFAM" id="SSF53850">
    <property type="entry name" value="Periplasmic binding protein-like II"/>
    <property type="match status" value="1"/>
</dbReference>
<comment type="similarity">
    <text evidence="1">Belongs to the LysR transcriptional regulatory family.</text>
</comment>
<dbReference type="PRINTS" id="PR00039">
    <property type="entry name" value="HTHLYSR"/>
</dbReference>
<organism evidence="6 7">
    <name type="scientific">Marinobacterium aestuarii</name>
    <dbReference type="NCBI Taxonomy" id="1821621"/>
    <lineage>
        <taxon>Bacteria</taxon>
        <taxon>Pseudomonadati</taxon>
        <taxon>Pseudomonadota</taxon>
        <taxon>Gammaproteobacteria</taxon>
        <taxon>Oceanospirillales</taxon>
        <taxon>Oceanospirillaceae</taxon>
        <taxon>Marinobacterium</taxon>
    </lineage>
</organism>
<dbReference type="InterPro" id="IPR005119">
    <property type="entry name" value="LysR_subst-bd"/>
</dbReference>
<protein>
    <recommendedName>
        <fullName evidence="5">HTH lysR-type domain-containing protein</fullName>
    </recommendedName>
</protein>
<dbReference type="STRING" id="1821621.A8C75_10775"/>
<accession>A0A1A9EYL0</accession>
<dbReference type="Gene3D" id="1.10.10.10">
    <property type="entry name" value="Winged helix-like DNA-binding domain superfamily/Winged helix DNA-binding domain"/>
    <property type="match status" value="1"/>
</dbReference>
<keyword evidence="2" id="KW-0805">Transcription regulation</keyword>
<reference evidence="6 7" key="2">
    <citation type="journal article" date="2018" name="Int. J. Syst. Evol. Microbiol.">
        <title>Marinobacterium aestuarii sp. nov., a benzene-degrading marine bacterium isolated from estuary sediment.</title>
        <authorList>
            <person name="Bae S.S."/>
            <person name="Jung J."/>
            <person name="Chung D."/>
            <person name="Baek K."/>
        </authorList>
    </citation>
    <scope>NUCLEOTIDE SEQUENCE [LARGE SCALE GENOMIC DNA]</scope>
    <source>
        <strain evidence="6 7">ST58-10</strain>
    </source>
</reference>
<dbReference type="Proteomes" id="UP000078070">
    <property type="component" value="Chromosome"/>
</dbReference>
<dbReference type="GO" id="GO:0003700">
    <property type="term" value="F:DNA-binding transcription factor activity"/>
    <property type="evidence" value="ECO:0007669"/>
    <property type="project" value="InterPro"/>
</dbReference>
<dbReference type="SUPFAM" id="SSF46785">
    <property type="entry name" value="Winged helix' DNA-binding domain"/>
    <property type="match status" value="1"/>
</dbReference>